<reference evidence="1" key="1">
    <citation type="journal article" date="2019" name="Environ. Microbiol.">
        <title>Fungal ecological strategies reflected in gene transcription - a case study of two litter decomposers.</title>
        <authorList>
            <person name="Barbi F."/>
            <person name="Kohler A."/>
            <person name="Barry K."/>
            <person name="Baskaran P."/>
            <person name="Daum C."/>
            <person name="Fauchery L."/>
            <person name="Ihrmark K."/>
            <person name="Kuo A."/>
            <person name="LaButti K."/>
            <person name="Lipzen A."/>
            <person name="Morin E."/>
            <person name="Grigoriev I.V."/>
            <person name="Henrissat B."/>
            <person name="Lindahl B."/>
            <person name="Martin F."/>
        </authorList>
    </citation>
    <scope>NUCLEOTIDE SEQUENCE</scope>
    <source>
        <strain evidence="1">JB14</strain>
    </source>
</reference>
<gene>
    <name evidence="1" type="ORF">BT96DRAFT_929274</name>
</gene>
<dbReference type="EMBL" id="ML770143">
    <property type="protein sequence ID" value="KAE9384452.1"/>
    <property type="molecule type" value="Genomic_DNA"/>
</dbReference>
<dbReference type="AlphaFoldDB" id="A0A6A4GFW3"/>
<evidence type="ECO:0000313" key="2">
    <source>
        <dbReference type="Proteomes" id="UP000799118"/>
    </source>
</evidence>
<evidence type="ECO:0000313" key="1">
    <source>
        <dbReference type="EMBL" id="KAE9384452.1"/>
    </source>
</evidence>
<proteinExistence type="predicted"/>
<name>A0A6A4GFW3_9AGAR</name>
<protein>
    <submittedName>
        <fullName evidence="1">Uncharacterized protein</fullName>
    </submittedName>
</protein>
<sequence>MMGLMMETVDLLYPTHKVFFFFGFLSFVSTSATESKQTQSFVMRIPDIGGVYEEEHGDIDMDA</sequence>
<keyword evidence="2" id="KW-1185">Reference proteome</keyword>
<dbReference type="Proteomes" id="UP000799118">
    <property type="component" value="Unassembled WGS sequence"/>
</dbReference>
<accession>A0A6A4GFW3</accession>
<organism evidence="1 2">
    <name type="scientific">Gymnopus androsaceus JB14</name>
    <dbReference type="NCBI Taxonomy" id="1447944"/>
    <lineage>
        <taxon>Eukaryota</taxon>
        <taxon>Fungi</taxon>
        <taxon>Dikarya</taxon>
        <taxon>Basidiomycota</taxon>
        <taxon>Agaricomycotina</taxon>
        <taxon>Agaricomycetes</taxon>
        <taxon>Agaricomycetidae</taxon>
        <taxon>Agaricales</taxon>
        <taxon>Marasmiineae</taxon>
        <taxon>Omphalotaceae</taxon>
        <taxon>Gymnopus</taxon>
    </lineage>
</organism>